<name>A0ABT2GCH0_9MICO</name>
<dbReference type="PANTHER" id="PTHR43027">
    <property type="entry name" value="DOXORUBICIN RESISTANCE ABC TRANSPORTER PERMEASE PROTEIN DRRC-RELATED"/>
    <property type="match status" value="1"/>
</dbReference>
<feature type="transmembrane region" description="Helical" evidence="6">
    <location>
        <begin position="195"/>
        <end position="216"/>
    </location>
</feature>
<sequence>MSAATSTAPAARPARFGLGRTLRLGAARVVYETRVYFRAGDTVFFTFLFPVVLLGIFSVAFQGMGNVGANPDGSGGISQASYYLPGMIAAGILLSGMQNLGVDIAMERGDGTLKRLAGTPLPVMSYFIGKMGQVLVTSVAQVIILMLLAKLAFGVELPSEPEKWLTFLWVYLLGIVTAAVLGIAISRLPRSGKSAAAVIIPPLLILQFISGVYLSFSLLPEWLQTVASVFPLKWIAQGMRAALLPDSFASAEAGGTWDLAGVAIVLGIWLVVGLVVCRLTFRWIRKDS</sequence>
<accession>A0ABT2GCH0</accession>
<proteinExistence type="predicted"/>
<reference evidence="8" key="1">
    <citation type="submission" date="2022-08" db="EMBL/GenBank/DDBJ databases">
        <authorList>
            <person name="Deng Y."/>
            <person name="Han X.-F."/>
            <person name="Zhang Y.-Q."/>
        </authorList>
    </citation>
    <scope>NUCLEOTIDE SEQUENCE</scope>
    <source>
        <strain evidence="8">CPCC 205716</strain>
    </source>
</reference>
<dbReference type="Pfam" id="PF12698">
    <property type="entry name" value="ABC2_membrane_3"/>
    <property type="match status" value="1"/>
</dbReference>
<protein>
    <submittedName>
        <fullName evidence="8">ABC transporter permease</fullName>
    </submittedName>
</protein>
<evidence type="ECO:0000256" key="4">
    <source>
        <dbReference type="ARBA" id="ARBA00023136"/>
    </source>
</evidence>
<feature type="transmembrane region" description="Helical" evidence="6">
    <location>
        <begin position="43"/>
        <end position="62"/>
    </location>
</feature>
<organism evidence="8 9">
    <name type="scientific">Herbiconiux gentiana</name>
    <dbReference type="NCBI Taxonomy" id="2970912"/>
    <lineage>
        <taxon>Bacteria</taxon>
        <taxon>Bacillati</taxon>
        <taxon>Actinomycetota</taxon>
        <taxon>Actinomycetes</taxon>
        <taxon>Micrococcales</taxon>
        <taxon>Microbacteriaceae</taxon>
        <taxon>Herbiconiux</taxon>
    </lineage>
</organism>
<evidence type="ECO:0000313" key="8">
    <source>
        <dbReference type="EMBL" id="MCS5713877.1"/>
    </source>
</evidence>
<keyword evidence="3 6" id="KW-1133">Transmembrane helix</keyword>
<dbReference type="InterPro" id="IPR047817">
    <property type="entry name" value="ABC2_TM_bact-type"/>
</dbReference>
<feature type="transmembrane region" description="Helical" evidence="6">
    <location>
        <begin position="123"/>
        <end position="148"/>
    </location>
</feature>
<dbReference type="PANTHER" id="PTHR43027:SF1">
    <property type="entry name" value="DOXORUBICIN RESISTANCE ABC TRANSPORTER PERMEASE PROTEIN DRRC-RELATED"/>
    <property type="match status" value="1"/>
</dbReference>
<feature type="domain" description="ABC transmembrane type-2" evidence="7">
    <location>
        <begin position="41"/>
        <end position="287"/>
    </location>
</feature>
<evidence type="ECO:0000259" key="7">
    <source>
        <dbReference type="PROSITE" id="PS51012"/>
    </source>
</evidence>
<dbReference type="PIRSF" id="PIRSF006648">
    <property type="entry name" value="DrrB"/>
    <property type="match status" value="1"/>
</dbReference>
<keyword evidence="9" id="KW-1185">Reference proteome</keyword>
<dbReference type="Proteomes" id="UP001165580">
    <property type="component" value="Unassembled WGS sequence"/>
</dbReference>
<evidence type="ECO:0000256" key="3">
    <source>
        <dbReference type="ARBA" id="ARBA00022989"/>
    </source>
</evidence>
<dbReference type="InterPro" id="IPR052902">
    <property type="entry name" value="ABC-2_transporter"/>
</dbReference>
<dbReference type="RefSeq" id="WP_259485412.1">
    <property type="nucleotide sequence ID" value="NZ_JANTEZ010000002.1"/>
</dbReference>
<keyword evidence="2 6" id="KW-0812">Transmembrane</keyword>
<comment type="caution">
    <text evidence="8">The sequence shown here is derived from an EMBL/GenBank/DDBJ whole genome shotgun (WGS) entry which is preliminary data.</text>
</comment>
<feature type="transmembrane region" description="Helical" evidence="6">
    <location>
        <begin position="259"/>
        <end position="281"/>
    </location>
</feature>
<dbReference type="EMBL" id="JANTEZ010000002">
    <property type="protein sequence ID" value="MCS5713877.1"/>
    <property type="molecule type" value="Genomic_DNA"/>
</dbReference>
<dbReference type="InterPro" id="IPR013525">
    <property type="entry name" value="ABC2_TM"/>
</dbReference>
<evidence type="ECO:0000256" key="2">
    <source>
        <dbReference type="ARBA" id="ARBA00022692"/>
    </source>
</evidence>
<keyword evidence="5" id="KW-0046">Antibiotic resistance</keyword>
<keyword evidence="4 6" id="KW-0472">Membrane</keyword>
<evidence type="ECO:0000256" key="5">
    <source>
        <dbReference type="ARBA" id="ARBA00023251"/>
    </source>
</evidence>
<evidence type="ECO:0000313" key="9">
    <source>
        <dbReference type="Proteomes" id="UP001165580"/>
    </source>
</evidence>
<feature type="transmembrane region" description="Helical" evidence="6">
    <location>
        <begin position="168"/>
        <end position="188"/>
    </location>
</feature>
<comment type="subcellular location">
    <subcellularLocation>
        <location evidence="1">Membrane</location>
        <topology evidence="1">Multi-pass membrane protein</topology>
    </subcellularLocation>
</comment>
<dbReference type="PROSITE" id="PS51012">
    <property type="entry name" value="ABC_TM2"/>
    <property type="match status" value="1"/>
</dbReference>
<evidence type="ECO:0000256" key="1">
    <source>
        <dbReference type="ARBA" id="ARBA00004141"/>
    </source>
</evidence>
<gene>
    <name evidence="8" type="ORF">NVV95_04850</name>
</gene>
<feature type="transmembrane region" description="Helical" evidence="6">
    <location>
        <begin position="82"/>
        <end position="102"/>
    </location>
</feature>
<evidence type="ECO:0000256" key="6">
    <source>
        <dbReference type="SAM" id="Phobius"/>
    </source>
</evidence>
<dbReference type="InterPro" id="IPR000412">
    <property type="entry name" value="ABC_2_transport"/>
</dbReference>